<dbReference type="InterPro" id="IPR036043">
    <property type="entry name" value="Phosphoglycerate_kinase_sf"/>
</dbReference>
<evidence type="ECO:0000256" key="9">
    <source>
        <dbReference type="RuleBase" id="RU000532"/>
    </source>
</evidence>
<dbReference type="EMBL" id="VCYH01000001">
    <property type="protein sequence ID" value="MDN7023506.1"/>
    <property type="molecule type" value="Genomic_DNA"/>
</dbReference>
<comment type="subcellular location">
    <subcellularLocation>
        <location evidence="8">Cytoplasm</location>
    </subcellularLocation>
</comment>
<keyword evidence="7 8" id="KW-0067">ATP-binding</keyword>
<dbReference type="Proteomes" id="UP001168338">
    <property type="component" value="Unassembled WGS sequence"/>
</dbReference>
<organism evidence="10 11">
    <name type="scientific">Methanoculleus frigidifontis</name>
    <dbReference type="NCBI Taxonomy" id="2584085"/>
    <lineage>
        <taxon>Archaea</taxon>
        <taxon>Methanobacteriati</taxon>
        <taxon>Methanobacteriota</taxon>
        <taxon>Stenosarchaea group</taxon>
        <taxon>Methanomicrobia</taxon>
        <taxon>Methanomicrobiales</taxon>
        <taxon>Methanomicrobiaceae</taxon>
        <taxon>Methanoculleus</taxon>
    </lineage>
</organism>
<comment type="caution">
    <text evidence="8">Lacks conserved residue(s) required for the propagation of feature annotation.</text>
</comment>
<feature type="binding site" evidence="8">
    <location>
        <begin position="21"/>
        <end position="23"/>
    </location>
    <ligand>
        <name>substrate</name>
    </ligand>
</feature>
<feature type="binding site" evidence="8">
    <location>
        <position position="119"/>
    </location>
    <ligand>
        <name>substrate</name>
    </ligand>
</feature>
<dbReference type="EC" id="2.7.2.3" evidence="2 8"/>
<dbReference type="Pfam" id="PF00162">
    <property type="entry name" value="PGK"/>
    <property type="match status" value="1"/>
</dbReference>
<dbReference type="PROSITE" id="PS00111">
    <property type="entry name" value="PGLYCERATE_KINASE"/>
    <property type="match status" value="1"/>
</dbReference>
<protein>
    <recommendedName>
        <fullName evidence="3 8">Phosphoglycerate kinase</fullName>
        <ecNumber evidence="2 8">2.7.2.3</ecNumber>
    </recommendedName>
</protein>
<keyword evidence="4 8" id="KW-0808">Transferase</keyword>
<evidence type="ECO:0000256" key="4">
    <source>
        <dbReference type="ARBA" id="ARBA00022679"/>
    </source>
</evidence>
<evidence type="ECO:0000256" key="5">
    <source>
        <dbReference type="ARBA" id="ARBA00022741"/>
    </source>
</evidence>
<evidence type="ECO:0000256" key="1">
    <source>
        <dbReference type="ARBA" id="ARBA00000642"/>
    </source>
</evidence>
<evidence type="ECO:0000313" key="10">
    <source>
        <dbReference type="EMBL" id="MDN7023506.1"/>
    </source>
</evidence>
<feature type="binding site" evidence="8">
    <location>
        <position position="202"/>
    </location>
    <ligand>
        <name>ATP</name>
        <dbReference type="ChEBI" id="CHEBI:30616"/>
    </ligand>
</feature>
<name>A0ABT8M6E6_9EURY</name>
<feature type="binding site" evidence="8">
    <location>
        <position position="37"/>
    </location>
    <ligand>
        <name>substrate</name>
    </ligand>
</feature>
<dbReference type="PANTHER" id="PTHR11406">
    <property type="entry name" value="PHOSPHOGLYCERATE KINASE"/>
    <property type="match status" value="1"/>
</dbReference>
<dbReference type="HAMAP" id="MF_00145">
    <property type="entry name" value="Phosphoglyc_kinase"/>
    <property type="match status" value="1"/>
</dbReference>
<dbReference type="SUPFAM" id="SSF53748">
    <property type="entry name" value="Phosphoglycerate kinase"/>
    <property type="match status" value="1"/>
</dbReference>
<comment type="similarity">
    <text evidence="8 9">Belongs to the phosphoglycerate kinase family.</text>
</comment>
<keyword evidence="5 8" id="KW-0547">Nucleotide-binding</keyword>
<comment type="caution">
    <text evidence="10">The sequence shown here is derived from an EMBL/GenBank/DDBJ whole genome shotgun (WGS) entry which is preliminary data.</text>
</comment>
<feature type="binding site" evidence="8">
    <location>
        <position position="324"/>
    </location>
    <ligand>
        <name>ATP</name>
        <dbReference type="ChEBI" id="CHEBI:30616"/>
    </ligand>
</feature>
<comment type="catalytic activity">
    <reaction evidence="1 8 9">
        <text>(2R)-3-phosphoglycerate + ATP = (2R)-3-phospho-glyceroyl phosphate + ADP</text>
        <dbReference type="Rhea" id="RHEA:14801"/>
        <dbReference type="ChEBI" id="CHEBI:30616"/>
        <dbReference type="ChEBI" id="CHEBI:57604"/>
        <dbReference type="ChEBI" id="CHEBI:58272"/>
        <dbReference type="ChEBI" id="CHEBI:456216"/>
        <dbReference type="EC" id="2.7.2.3"/>
    </reaction>
</comment>
<reference evidence="10" key="1">
    <citation type="submission" date="2019-05" db="EMBL/GenBank/DDBJ databases">
        <title>Methanoculleus sp. FWC-SCC1, a methanogenic archaeon isolated from deep marine cold seep.</title>
        <authorList>
            <person name="Chen Y.-W."/>
            <person name="Chen S.-C."/>
            <person name="Teng N.-H."/>
            <person name="Lai M.-C."/>
        </authorList>
    </citation>
    <scope>NUCLEOTIDE SEQUENCE</scope>
    <source>
        <strain evidence="10">FWC-SCC1</strain>
    </source>
</reference>
<keyword evidence="11" id="KW-1185">Reference proteome</keyword>
<comment type="pathway">
    <text evidence="8">Carbohydrate degradation; glycolysis; pyruvate from D-glyceraldehyde 3-phosphate: step 2/5.</text>
</comment>
<evidence type="ECO:0000313" key="11">
    <source>
        <dbReference type="Proteomes" id="UP001168338"/>
    </source>
</evidence>
<evidence type="ECO:0000256" key="3">
    <source>
        <dbReference type="ARBA" id="ARBA00016471"/>
    </source>
</evidence>
<accession>A0ABT8M6E6</accession>
<dbReference type="InterPro" id="IPR001576">
    <property type="entry name" value="Phosphoglycerate_kinase"/>
</dbReference>
<feature type="binding site" evidence="8">
    <location>
        <begin position="60"/>
        <end position="63"/>
    </location>
    <ligand>
        <name>substrate</name>
    </ligand>
</feature>
<dbReference type="GO" id="GO:0016301">
    <property type="term" value="F:kinase activity"/>
    <property type="evidence" value="ECO:0007669"/>
    <property type="project" value="UniProtKB-KW"/>
</dbReference>
<gene>
    <name evidence="8" type="primary">pgk</name>
    <name evidence="10" type="ORF">FGU65_01080</name>
</gene>
<evidence type="ECO:0000256" key="6">
    <source>
        <dbReference type="ARBA" id="ARBA00022777"/>
    </source>
</evidence>
<keyword evidence="8" id="KW-0963">Cytoplasm</keyword>
<evidence type="ECO:0000256" key="8">
    <source>
        <dbReference type="HAMAP-Rule" id="MF_00145"/>
    </source>
</evidence>
<evidence type="ECO:0000256" key="2">
    <source>
        <dbReference type="ARBA" id="ARBA00013061"/>
    </source>
</evidence>
<keyword evidence="8" id="KW-0324">Glycolysis</keyword>
<keyword evidence="6 8" id="KW-0418">Kinase</keyword>
<dbReference type="PRINTS" id="PR00477">
    <property type="entry name" value="PHGLYCKINASE"/>
</dbReference>
<dbReference type="InterPro" id="IPR015911">
    <property type="entry name" value="Phosphoglycerate_kinase_CS"/>
</dbReference>
<feature type="binding site" evidence="8">
    <location>
        <position position="152"/>
    </location>
    <ligand>
        <name>substrate</name>
    </ligand>
</feature>
<dbReference type="PIRSF" id="PIRSF000724">
    <property type="entry name" value="Pgk"/>
    <property type="match status" value="1"/>
</dbReference>
<proteinExistence type="inferred from homology"/>
<comment type="subunit">
    <text evidence="8">Monomer.</text>
</comment>
<sequence>MRRKTVRDIDVSGRRVLVRTDYNVPMDDHGVISDDMRIRVTLPTIRYLQERGARIIICSHLDRPGGKVVESLRLAPVARRLSELLGEPVMPLREVVGSGVESAVSEMQQGDVVMLENLRFNPGEKAKDPQFAEDLARLADIYVNDAFGVSHRAAASLVGVPQHLPAVAGLLLQKELDAFADVLEQPERPFAAVIGGAKVSDKLGVLENVLTRVDHLLIGGGMASTFIRSEGYGTGASRVEAEQLDAVRQIEKKAQAQGVDLHLPSDVVVADSLKADAQVRTVPAAEIPDGSMIVDIGPATIDDFARTLSRCRTVVWNGPMGVFENPGSAEGTRRIAAAIASINGTTVIGGGSTAEAVEKFGFTDRMSHISTGGGAALALLAGERLPGVEALPVREAETIGTAA</sequence>
<dbReference type="PANTHER" id="PTHR11406:SF23">
    <property type="entry name" value="PHOSPHOGLYCERATE KINASE 1, CHLOROPLASTIC-RELATED"/>
    <property type="match status" value="1"/>
</dbReference>
<evidence type="ECO:0000256" key="7">
    <source>
        <dbReference type="ARBA" id="ARBA00022840"/>
    </source>
</evidence>
<dbReference type="Gene3D" id="3.40.50.1260">
    <property type="entry name" value="Phosphoglycerate kinase, N-terminal domain"/>
    <property type="match status" value="2"/>
</dbReference>
<dbReference type="InterPro" id="IPR015824">
    <property type="entry name" value="Phosphoglycerate_kinase_N"/>
</dbReference>